<organism evidence="1 2">
    <name type="scientific">Halosquirtibacter laminarini</name>
    <dbReference type="NCBI Taxonomy" id="3374600"/>
    <lineage>
        <taxon>Bacteria</taxon>
        <taxon>Pseudomonadati</taxon>
        <taxon>Bacteroidota</taxon>
        <taxon>Bacteroidia</taxon>
        <taxon>Marinilabiliales</taxon>
        <taxon>Prolixibacteraceae</taxon>
        <taxon>Halosquirtibacter</taxon>
    </lineage>
</organism>
<sequence length="212" mass="23586">MMDTIQQQGLRRRLVQQLAKKGSFDPIVLDAMIRVPRHLFIEQSFLRYAYKDMAFPIGANQTISQPFTVAAQTSLLDIAPKMKVLEIGTGSGYQSAILCELGAEVYSVERHLSLHENAKQRLTELGYKLRLYYSDGNIGIPTIAPFDRIIVTAAAPEVPNLLLNQLSDGGVMVVPVGAGAKQEMLKIRRIGSEFKIDNYGTFAFVPMLRGRE</sequence>
<keyword evidence="1" id="KW-0808">Transferase</keyword>
<name>A0AC61NJL2_9BACT</name>
<accession>A0AC61NJL2</accession>
<gene>
    <name evidence="1" type="ORF">K4L44_13390</name>
</gene>
<protein>
    <submittedName>
        <fullName evidence="1">Protein-L-isoaspartate(D-aspartate) O-methyltransferase</fullName>
        <ecNumber evidence="1">2.1.1.77</ecNumber>
    </submittedName>
</protein>
<reference evidence="1" key="1">
    <citation type="submission" date="2021-08" db="EMBL/GenBank/DDBJ databases">
        <title>Novel anaerobic bacterium isolated from sea squirt in East Sea, Republic of Korea.</title>
        <authorList>
            <person name="Nguyen T.H."/>
            <person name="Li Z."/>
            <person name="Lee Y.-J."/>
            <person name="Ko J."/>
            <person name="Kim S.-G."/>
        </authorList>
    </citation>
    <scope>NUCLEOTIDE SEQUENCE</scope>
    <source>
        <strain evidence="1">KCTC 25031</strain>
    </source>
</reference>
<evidence type="ECO:0000313" key="2">
    <source>
        <dbReference type="Proteomes" id="UP000826212"/>
    </source>
</evidence>
<keyword evidence="1" id="KW-0489">Methyltransferase</keyword>
<evidence type="ECO:0000313" key="1">
    <source>
        <dbReference type="EMBL" id="QZE13561.1"/>
    </source>
</evidence>
<dbReference type="Proteomes" id="UP000826212">
    <property type="component" value="Chromosome"/>
</dbReference>
<dbReference type="EMBL" id="CP081303">
    <property type="protein sequence ID" value="QZE13561.1"/>
    <property type="molecule type" value="Genomic_DNA"/>
</dbReference>
<proteinExistence type="predicted"/>
<dbReference type="EC" id="2.1.1.77" evidence="1"/>
<keyword evidence="2" id="KW-1185">Reference proteome</keyword>